<evidence type="ECO:0000313" key="8">
    <source>
        <dbReference type="Proteomes" id="UP000077755"/>
    </source>
</evidence>
<keyword evidence="1" id="KW-0433">Leucine-rich repeat</keyword>
<dbReference type="SUPFAM" id="SSF52200">
    <property type="entry name" value="Toll/Interleukin receptor TIR domain"/>
    <property type="match status" value="1"/>
</dbReference>
<dbReference type="InterPro" id="IPR032675">
    <property type="entry name" value="LRR_dom_sf"/>
</dbReference>
<reference evidence="7" key="1">
    <citation type="journal article" date="2016" name="Nat. Genet.">
        <title>A high-quality carrot genome assembly provides new insights into carotenoid accumulation and asterid genome evolution.</title>
        <authorList>
            <person name="Iorizzo M."/>
            <person name="Ellison S."/>
            <person name="Senalik D."/>
            <person name="Zeng P."/>
            <person name="Satapoomin P."/>
            <person name="Huang J."/>
            <person name="Bowman M."/>
            <person name="Iovene M."/>
            <person name="Sanseverino W."/>
            <person name="Cavagnaro P."/>
            <person name="Yildiz M."/>
            <person name="Macko-Podgorni A."/>
            <person name="Moranska E."/>
            <person name="Grzebelus E."/>
            <person name="Grzebelus D."/>
            <person name="Ashrafi H."/>
            <person name="Zheng Z."/>
            <person name="Cheng S."/>
            <person name="Spooner D."/>
            <person name="Van Deynze A."/>
            <person name="Simon P."/>
        </authorList>
    </citation>
    <scope>NUCLEOTIDE SEQUENCE</scope>
    <source>
        <tissue evidence="7">Leaf</tissue>
    </source>
</reference>
<evidence type="ECO:0000256" key="5">
    <source>
        <dbReference type="SAM" id="MobiDB-lite"/>
    </source>
</evidence>
<dbReference type="Pfam" id="PF23282">
    <property type="entry name" value="WHD_ROQ1"/>
    <property type="match status" value="1"/>
</dbReference>
<dbReference type="AlphaFoldDB" id="A0AAF0WLT3"/>
<reference evidence="7" key="2">
    <citation type="submission" date="2022-03" db="EMBL/GenBank/DDBJ databases">
        <title>Draft title - Genomic analysis of global carrot germplasm unveils the trajectory of domestication and the origin of high carotenoid orange carrot.</title>
        <authorList>
            <person name="Iorizzo M."/>
            <person name="Ellison S."/>
            <person name="Senalik D."/>
            <person name="Macko-Podgorni A."/>
            <person name="Grzebelus D."/>
            <person name="Bostan H."/>
            <person name="Rolling W."/>
            <person name="Curaba J."/>
            <person name="Simon P."/>
        </authorList>
    </citation>
    <scope>NUCLEOTIDE SEQUENCE</scope>
    <source>
        <tissue evidence="7">Leaf</tissue>
    </source>
</reference>
<feature type="region of interest" description="Disordered" evidence="5">
    <location>
        <begin position="1"/>
        <end position="24"/>
    </location>
</feature>
<dbReference type="PANTHER" id="PTHR11017">
    <property type="entry name" value="LEUCINE-RICH REPEAT-CONTAINING PROTEIN"/>
    <property type="match status" value="1"/>
</dbReference>
<protein>
    <recommendedName>
        <fullName evidence="6">TIR domain-containing protein</fullName>
    </recommendedName>
</protein>
<sequence>MPSKNTTSSLHLADPFCSSSSSSPPTWDVFLSFHGKDTRSNFISHLYHALCQAGIQTFIDDHALEKGQEISSTLLDAIRKSNMFIIVLSENYASSRWCLDELAEILSCKRTEKQVVPVFYYVDPSDVRHQKGSFGKALDRHMKRYSNNMIVKWKSALFEIAKLSGHHLRSEANEKESATIQDIVGNVAPRATTKALHVEKYLFGIESAVEEIYQKLRLESDDVRAIGLCGMGGIGKTTIAKAFYNLYFNKFDISCFSVSVEQYSQGGSPLLQLIQQLLINLLRKNDYKVPDVESGIRKLKHILHSKKALIVLDDLDCANCSELLANIGNLFSAGSKIIITTRDANLLYRLKADISEVDTYKVKTLGLTESLELFNYHAFRNTVSPESFKELCLSFVTHAGGLPLALKVLGSSLLGKTDESFWKDKLENVKAIPENNIQKILQLSYDGLDDEMQKAIFLDIAFFFVGKDKDEAADVFKSCGFFPGVGIPNLVDRCLLTVDKDNKLQMHNLIQDMGRELGKTTRTRLFFRGNECKRLFLRGNDCKDSQYLEVYNSKPARKEGCNIEGLVLDLTTSTDGEMTTLLFERMSNLRLLQILGPHDIKGNFTNLFPNLRCIRWHSSPWTHIPSVFCPKHLISIDMPSSKFKVLWKPLKQLSSLGCLYLSQCGDLKQLPDQLGEIKGLKMIDVSYTAIEKLPDSVTHLKKLIQLNLRSCKKLANLPEQLGDMKALRELDAGSSAIEKLPDSITQLKELFKLSLFGCKNLRNIPEQIGNIESLRTFDAGGTAIEQLPDSFGGLVNLERLELDWCKSLKNLPNNIWKLKLLKQLYLGKCPKLERLPEQLGKMQCLESLSADGTAIKEVPDSIRLLSRLQVLNLGNCKKLEYVPESIWNLTSVERLDLEAGNMGIVSIPKSVEKLNKLTSLDLSCNVRLCLPMILRFPSLQELTLTDEGQILSSAEPVSLSGLLNLQELTMNKCTSLGSSLPELPLNLKGLYLCDHSSLEQLPDLSSLKLLKRLFIERCSSLQSISLLPPLLRTLSVEECTSLQDLPDLSLLKKLVNLRFVRCNNLKSISLKQSILQFYFMLQGRPSCLPFYAYLPNREVAEWFDFKSSGHAVSFDIPPCSGSNLLGLALWLVFTCKPTHLDYPYMRAIITNITEGTTENYPIFLEHLVVGETQSRIECITPDKISIRSGDKIKVSIRSKTYLDHEFKKRIGEVKINMFGVHLAQDGPKI</sequence>
<dbReference type="Gene3D" id="1.10.8.430">
    <property type="entry name" value="Helical domain of apoptotic protease-activating factors"/>
    <property type="match status" value="1"/>
</dbReference>
<dbReference type="Proteomes" id="UP000077755">
    <property type="component" value="Chromosome 3"/>
</dbReference>
<accession>A0AAF0WLT3</accession>
<dbReference type="Gene3D" id="3.40.50.300">
    <property type="entry name" value="P-loop containing nucleotide triphosphate hydrolases"/>
    <property type="match status" value="1"/>
</dbReference>
<gene>
    <name evidence="7" type="ORF">DCAR_0309852</name>
</gene>
<keyword evidence="4" id="KW-0520">NAD</keyword>
<evidence type="ECO:0000256" key="3">
    <source>
        <dbReference type="ARBA" id="ARBA00022821"/>
    </source>
</evidence>
<dbReference type="InterPro" id="IPR042197">
    <property type="entry name" value="Apaf_helical"/>
</dbReference>
<dbReference type="InterPro" id="IPR055414">
    <property type="entry name" value="LRR_R13L4/SHOC2-like"/>
</dbReference>
<feature type="compositionally biased region" description="Polar residues" evidence="5">
    <location>
        <begin position="1"/>
        <end position="10"/>
    </location>
</feature>
<dbReference type="GO" id="GO:0006952">
    <property type="term" value="P:defense response"/>
    <property type="evidence" value="ECO:0007669"/>
    <property type="project" value="UniProtKB-KW"/>
</dbReference>
<dbReference type="Pfam" id="PF00931">
    <property type="entry name" value="NB-ARC"/>
    <property type="match status" value="1"/>
</dbReference>
<organism evidence="7 8">
    <name type="scientific">Daucus carota subsp. sativus</name>
    <name type="common">Carrot</name>
    <dbReference type="NCBI Taxonomy" id="79200"/>
    <lineage>
        <taxon>Eukaryota</taxon>
        <taxon>Viridiplantae</taxon>
        <taxon>Streptophyta</taxon>
        <taxon>Embryophyta</taxon>
        <taxon>Tracheophyta</taxon>
        <taxon>Spermatophyta</taxon>
        <taxon>Magnoliopsida</taxon>
        <taxon>eudicotyledons</taxon>
        <taxon>Gunneridae</taxon>
        <taxon>Pentapetalae</taxon>
        <taxon>asterids</taxon>
        <taxon>campanulids</taxon>
        <taxon>Apiales</taxon>
        <taxon>Apiaceae</taxon>
        <taxon>Apioideae</taxon>
        <taxon>Scandiceae</taxon>
        <taxon>Daucinae</taxon>
        <taxon>Daucus</taxon>
        <taxon>Daucus sect. Daucus</taxon>
    </lineage>
</organism>
<dbReference type="PRINTS" id="PR00364">
    <property type="entry name" value="DISEASERSIST"/>
</dbReference>
<dbReference type="Gene3D" id="3.80.10.10">
    <property type="entry name" value="Ribonuclease Inhibitor"/>
    <property type="match status" value="2"/>
</dbReference>
<dbReference type="InterPro" id="IPR044974">
    <property type="entry name" value="Disease_R_plants"/>
</dbReference>
<name>A0AAF0WLT3_DAUCS</name>
<dbReference type="InterPro" id="IPR027417">
    <property type="entry name" value="P-loop_NTPase"/>
</dbReference>
<dbReference type="InterPro" id="IPR035897">
    <property type="entry name" value="Toll_tir_struct_dom_sf"/>
</dbReference>
<dbReference type="InterPro" id="IPR002182">
    <property type="entry name" value="NB-ARC"/>
</dbReference>
<dbReference type="GO" id="GO:0043531">
    <property type="term" value="F:ADP binding"/>
    <property type="evidence" value="ECO:0007669"/>
    <property type="project" value="InterPro"/>
</dbReference>
<feature type="domain" description="TIR" evidence="6">
    <location>
        <begin position="25"/>
        <end position="191"/>
    </location>
</feature>
<dbReference type="FunFam" id="3.40.50.10140:FF:000007">
    <property type="entry name" value="Disease resistance protein (TIR-NBS-LRR class)"/>
    <property type="match status" value="1"/>
</dbReference>
<evidence type="ECO:0000256" key="4">
    <source>
        <dbReference type="ARBA" id="ARBA00023027"/>
    </source>
</evidence>
<dbReference type="GO" id="GO:0051707">
    <property type="term" value="P:response to other organism"/>
    <property type="evidence" value="ECO:0007669"/>
    <property type="project" value="UniProtKB-ARBA"/>
</dbReference>
<evidence type="ECO:0000256" key="2">
    <source>
        <dbReference type="ARBA" id="ARBA00022737"/>
    </source>
</evidence>
<proteinExistence type="predicted"/>
<dbReference type="InterPro" id="IPR058192">
    <property type="entry name" value="WHD_ROQ1-like"/>
</dbReference>
<evidence type="ECO:0000313" key="7">
    <source>
        <dbReference type="EMBL" id="WOG90608.1"/>
    </source>
</evidence>
<dbReference type="PANTHER" id="PTHR11017:SF385">
    <property type="entry name" value="DISEASE RESISTANCE PROTEIN (TIR-NBS-LRR CLASS)-RELATED"/>
    <property type="match status" value="1"/>
</dbReference>
<evidence type="ECO:0000259" key="6">
    <source>
        <dbReference type="PROSITE" id="PS50104"/>
    </source>
</evidence>
<dbReference type="SUPFAM" id="SSF52540">
    <property type="entry name" value="P-loop containing nucleoside triphosphate hydrolases"/>
    <property type="match status" value="1"/>
</dbReference>
<keyword evidence="3" id="KW-0611">Plant defense</keyword>
<keyword evidence="8" id="KW-1185">Reference proteome</keyword>
<dbReference type="Pfam" id="PF01582">
    <property type="entry name" value="TIR"/>
    <property type="match status" value="1"/>
</dbReference>
<dbReference type="EMBL" id="CP093345">
    <property type="protein sequence ID" value="WOG90608.1"/>
    <property type="molecule type" value="Genomic_DNA"/>
</dbReference>
<dbReference type="InterPro" id="IPR000157">
    <property type="entry name" value="TIR_dom"/>
</dbReference>
<dbReference type="Gene3D" id="3.40.50.10140">
    <property type="entry name" value="Toll/interleukin-1 receptor homology (TIR) domain"/>
    <property type="match status" value="1"/>
</dbReference>
<evidence type="ECO:0000256" key="1">
    <source>
        <dbReference type="ARBA" id="ARBA00022614"/>
    </source>
</evidence>
<keyword evidence="2" id="KW-0677">Repeat</keyword>
<dbReference type="GO" id="GO:0007165">
    <property type="term" value="P:signal transduction"/>
    <property type="evidence" value="ECO:0007669"/>
    <property type="project" value="InterPro"/>
</dbReference>
<dbReference type="SMART" id="SM00255">
    <property type="entry name" value="TIR"/>
    <property type="match status" value="1"/>
</dbReference>
<dbReference type="Pfam" id="PF23598">
    <property type="entry name" value="LRR_14"/>
    <property type="match status" value="2"/>
</dbReference>
<dbReference type="PROSITE" id="PS50104">
    <property type="entry name" value="TIR"/>
    <property type="match status" value="1"/>
</dbReference>
<dbReference type="SUPFAM" id="SSF52058">
    <property type="entry name" value="L domain-like"/>
    <property type="match status" value="2"/>
</dbReference>